<dbReference type="AlphaFoldDB" id="A0A4Q2AX83"/>
<gene>
    <name evidence="1" type="ORF">D6C19_03355</name>
</gene>
<dbReference type="RefSeq" id="WP_119448217.1">
    <property type="nucleotide sequence ID" value="NZ_QWMU01000017.1"/>
</dbReference>
<evidence type="ECO:0000313" key="2">
    <source>
        <dbReference type="Proteomes" id="UP000289316"/>
    </source>
</evidence>
<reference evidence="1 2" key="1">
    <citation type="submission" date="2018-09" db="EMBL/GenBank/DDBJ databases">
        <title>Murine metabolic-syndrome-specific gut microbial biobank.</title>
        <authorList>
            <person name="Liu C."/>
        </authorList>
    </citation>
    <scope>NUCLEOTIDE SEQUENCE [LARGE SCALE GENOMIC DNA]</scope>
    <source>
        <strain evidence="1 2">C-30</strain>
    </source>
</reference>
<dbReference type="EMBL" id="QZFR01000015">
    <property type="protein sequence ID" value="RXV74943.1"/>
    <property type="molecule type" value="Genomic_DNA"/>
</dbReference>
<dbReference type="Proteomes" id="UP000289316">
    <property type="component" value="Unassembled WGS sequence"/>
</dbReference>
<name>A0A4Q2AX83_9LACO</name>
<comment type="caution">
    <text evidence="1">The sequence shown here is derived from an EMBL/GenBank/DDBJ whole genome shotgun (WGS) entry which is preliminary data.</text>
</comment>
<protein>
    <submittedName>
        <fullName evidence="1">Uncharacterized protein</fullName>
    </submittedName>
</protein>
<sequence>MLIYYFDDTKRFAYTDVIADDETIPTNATTVAPVNADGTGMYAPSWSGTEWVSMTKEEFDKEFAQQQRPDNVPAVTPAEKKEAQQMLTVAKLQADVDALKKSQEQGAAILATLMKQQANNAKEAN</sequence>
<organism evidence="1 2">
    <name type="scientific">Ligilactobacillus murinus</name>
    <dbReference type="NCBI Taxonomy" id="1622"/>
    <lineage>
        <taxon>Bacteria</taxon>
        <taxon>Bacillati</taxon>
        <taxon>Bacillota</taxon>
        <taxon>Bacilli</taxon>
        <taxon>Lactobacillales</taxon>
        <taxon>Lactobacillaceae</taxon>
        <taxon>Ligilactobacillus</taxon>
    </lineage>
</organism>
<dbReference type="OrthoDB" id="2328880at2"/>
<proteinExistence type="predicted"/>
<evidence type="ECO:0000313" key="1">
    <source>
        <dbReference type="EMBL" id="RXV74943.1"/>
    </source>
</evidence>
<accession>A0A4Q2AX83</accession>